<dbReference type="Proteomes" id="UP001233271">
    <property type="component" value="Chromosome 3"/>
</dbReference>
<dbReference type="EMBL" id="AP028214">
    <property type="protein sequence ID" value="BEI90507.1"/>
    <property type="molecule type" value="Genomic_DNA"/>
</dbReference>
<proteinExistence type="predicted"/>
<dbReference type="GO" id="GO:0000070">
    <property type="term" value="P:mitotic sister chromatid segregation"/>
    <property type="evidence" value="ECO:0007669"/>
    <property type="project" value="InterPro"/>
</dbReference>
<dbReference type="GeneID" id="85494377"/>
<sequence length="212" mass="25075">MQEQDQIPRVTVERQVDWLRVQENVNASLKQSLEDRLRTLPLDEARRLRPKLEVELNAIRDRMWEMTKPNLRVNGFNYEEYVETTEPFDEALDRTLWPLNAERVDWVCKVNNLRRKKPDETAGVLEDMEVRRDGLTWAPSEKQEADLKQAIEDAQKEVRAEDHPPPPRYGEVVDTFRKVVDNMSELVEIAPQQLERAERVHQVREEISRLPV</sequence>
<dbReference type="InterPro" id="IPR013950">
    <property type="entry name" value="Mis14/Nsl1"/>
</dbReference>
<accession>A0AA48I739</accession>
<protein>
    <submittedName>
        <fullName evidence="1">Uncharacterized protein</fullName>
    </submittedName>
</protein>
<dbReference type="RefSeq" id="XP_060455772.1">
    <property type="nucleotide sequence ID" value="XM_060599039.1"/>
</dbReference>
<dbReference type="PANTHER" id="PTHR31749">
    <property type="entry name" value="KINETOCHORE-ASSOCIATED PROTEIN NSL1 HOMOLOG"/>
    <property type="match status" value="1"/>
</dbReference>
<organism evidence="1 2">
    <name type="scientific">Cutaneotrichosporon cavernicola</name>
    <dbReference type="NCBI Taxonomy" id="279322"/>
    <lineage>
        <taxon>Eukaryota</taxon>
        <taxon>Fungi</taxon>
        <taxon>Dikarya</taxon>
        <taxon>Basidiomycota</taxon>
        <taxon>Agaricomycotina</taxon>
        <taxon>Tremellomycetes</taxon>
        <taxon>Trichosporonales</taxon>
        <taxon>Trichosporonaceae</taxon>
        <taxon>Cutaneotrichosporon</taxon>
    </lineage>
</organism>
<evidence type="ECO:0000313" key="2">
    <source>
        <dbReference type="Proteomes" id="UP001233271"/>
    </source>
</evidence>
<dbReference type="GO" id="GO:0000444">
    <property type="term" value="C:MIS12/MIND type complex"/>
    <property type="evidence" value="ECO:0007669"/>
    <property type="project" value="TreeGrafter"/>
</dbReference>
<keyword evidence="2" id="KW-1185">Reference proteome</keyword>
<gene>
    <name evidence="1" type="ORF">CcaverHIS019_0305770</name>
</gene>
<name>A0AA48I739_9TREE</name>
<evidence type="ECO:0000313" key="1">
    <source>
        <dbReference type="EMBL" id="BEI90507.1"/>
    </source>
</evidence>
<dbReference type="PANTHER" id="PTHR31749:SF3">
    <property type="entry name" value="KINETOCHORE-ASSOCIATED PROTEIN NSL1 HOMOLOG"/>
    <property type="match status" value="1"/>
</dbReference>
<dbReference type="AlphaFoldDB" id="A0AA48I739"/>
<reference evidence="1" key="1">
    <citation type="journal article" date="2023" name="BMC Genomics">
        <title>Chromosome-level genome assemblies of Cutaneotrichosporon spp. (Trichosporonales, Basidiomycota) reveal imbalanced evolution between nucleotide sequences and chromosome synteny.</title>
        <authorList>
            <person name="Kobayashi Y."/>
            <person name="Kayamori A."/>
            <person name="Aoki K."/>
            <person name="Shiwa Y."/>
            <person name="Matsutani M."/>
            <person name="Fujita N."/>
            <person name="Sugita T."/>
            <person name="Iwasaki W."/>
            <person name="Tanaka N."/>
            <person name="Takashima M."/>
        </authorList>
    </citation>
    <scope>NUCLEOTIDE SEQUENCE</scope>
    <source>
        <strain evidence="1">HIS019</strain>
    </source>
</reference>
<dbReference type="KEGG" id="ccac:CcaHIS019_0305770"/>